<evidence type="ECO:0000256" key="8">
    <source>
        <dbReference type="SAM" id="Phobius"/>
    </source>
</evidence>
<organism evidence="10 11">
    <name type="scientific">Candidatus Acetatifactor stercoripullorum</name>
    <dbReference type="NCBI Taxonomy" id="2838414"/>
    <lineage>
        <taxon>Bacteria</taxon>
        <taxon>Bacillati</taxon>
        <taxon>Bacillota</taxon>
        <taxon>Clostridia</taxon>
        <taxon>Lachnospirales</taxon>
        <taxon>Lachnospiraceae</taxon>
        <taxon>Acetatifactor</taxon>
    </lineage>
</organism>
<keyword evidence="4 8" id="KW-0812">Transmembrane</keyword>
<proteinExistence type="inferred from homology"/>
<feature type="transmembrane region" description="Helical" evidence="8">
    <location>
        <begin position="82"/>
        <end position="101"/>
    </location>
</feature>
<evidence type="ECO:0000256" key="6">
    <source>
        <dbReference type="ARBA" id="ARBA00023136"/>
    </source>
</evidence>
<evidence type="ECO:0000256" key="7">
    <source>
        <dbReference type="SAM" id="MobiDB-lite"/>
    </source>
</evidence>
<dbReference type="InterPro" id="IPR017475">
    <property type="entry name" value="EPS_sugar_tfrase"/>
</dbReference>
<dbReference type="Pfam" id="PF02397">
    <property type="entry name" value="Bac_transf"/>
    <property type="match status" value="1"/>
</dbReference>
<keyword evidence="3" id="KW-0808">Transferase</keyword>
<feature type="compositionally biased region" description="Basic and acidic residues" evidence="7">
    <location>
        <begin position="459"/>
        <end position="497"/>
    </location>
</feature>
<sequence length="497" mass="57654">MRKLESLKRLINIGLSAICLALEIYIFYYNFEHHFSHSVVEPLRGFWIRGTIVEVSFYGAILLLLSTMYGGMRLGYLKNVEIIFSQVFSTLLANILIYVELSIMAREPFVPNVFIMMMAEQTMVVIIYINIANRIYRAMFPPRKLMLVHGDRPIEDICAKFQSRKDKYRITKTIHVNQGFDVLCRAIMECYEKGECNAVVLGDISVEDRNLLLKFCYAHSIRIYLLPKITDVILMGAEELHVFDTPLLLTREYSLTMEQRLAKRIVDVVCSLLLLILASPFMLLTAIAIKLYDHGPVLYKQVRCTKDQKQFFILKFRSMRTDAEKDGVARLAKKNDSRITPIGKFIRKCRIDELPQLFNILKGDMSFIGPRPERPEIIAQYMEIMPEFAFRMKVKAGLAGFAQVYGKYNTSPYDKLKLDLTYIENYSLWLDLKLMLLTLKILFWPDSTEGVESEQITAFKEEYKGKTENREKTENEKKAGDGEKAENEKRTENEKQS</sequence>
<evidence type="ECO:0000256" key="2">
    <source>
        <dbReference type="ARBA" id="ARBA00006464"/>
    </source>
</evidence>
<dbReference type="InterPro" id="IPR003362">
    <property type="entry name" value="Bact_transf"/>
</dbReference>
<name>A0A9D1R621_9FIRM</name>
<protein>
    <submittedName>
        <fullName evidence="10">Exopolysaccharide biosynthesis polyprenyl glycosylphosphotransferase</fullName>
    </submittedName>
</protein>
<comment type="caution">
    <text evidence="10">The sequence shown here is derived from an EMBL/GenBank/DDBJ whole genome shotgun (WGS) entry which is preliminary data.</text>
</comment>
<evidence type="ECO:0000259" key="9">
    <source>
        <dbReference type="Pfam" id="PF02397"/>
    </source>
</evidence>
<dbReference type="AlphaFoldDB" id="A0A9D1R621"/>
<comment type="similarity">
    <text evidence="2">Belongs to the bacterial sugar transferase family.</text>
</comment>
<feature type="region of interest" description="Disordered" evidence="7">
    <location>
        <begin position="452"/>
        <end position="497"/>
    </location>
</feature>
<feature type="transmembrane region" description="Helical" evidence="8">
    <location>
        <begin position="12"/>
        <end position="31"/>
    </location>
</feature>
<feature type="transmembrane region" description="Helical" evidence="8">
    <location>
        <begin position="46"/>
        <end position="70"/>
    </location>
</feature>
<dbReference type="NCBIfam" id="TIGR03025">
    <property type="entry name" value="EPS_sugtrans"/>
    <property type="match status" value="1"/>
</dbReference>
<keyword evidence="6 8" id="KW-0472">Membrane</keyword>
<dbReference type="GO" id="GO:0016020">
    <property type="term" value="C:membrane"/>
    <property type="evidence" value="ECO:0007669"/>
    <property type="project" value="UniProtKB-SubCell"/>
</dbReference>
<reference evidence="10" key="1">
    <citation type="journal article" date="2021" name="PeerJ">
        <title>Extensive microbial diversity within the chicken gut microbiome revealed by metagenomics and culture.</title>
        <authorList>
            <person name="Gilroy R."/>
            <person name="Ravi A."/>
            <person name="Getino M."/>
            <person name="Pursley I."/>
            <person name="Horton D.L."/>
            <person name="Alikhan N.F."/>
            <person name="Baker D."/>
            <person name="Gharbi K."/>
            <person name="Hall N."/>
            <person name="Watson M."/>
            <person name="Adriaenssens E.M."/>
            <person name="Foster-Nyarko E."/>
            <person name="Jarju S."/>
            <person name="Secka A."/>
            <person name="Antonio M."/>
            <person name="Oren A."/>
            <person name="Chaudhuri R.R."/>
            <person name="La Ragione R."/>
            <person name="Hildebrand F."/>
            <person name="Pallen M.J."/>
        </authorList>
    </citation>
    <scope>NUCLEOTIDE SEQUENCE</scope>
    <source>
        <strain evidence="10">CHK195-6426</strain>
    </source>
</reference>
<dbReference type="GO" id="GO:0016780">
    <property type="term" value="F:phosphotransferase activity, for other substituted phosphate groups"/>
    <property type="evidence" value="ECO:0007669"/>
    <property type="project" value="TreeGrafter"/>
</dbReference>
<dbReference type="RefSeq" id="WP_318708582.1">
    <property type="nucleotide sequence ID" value="NZ_CALWMU010000007.1"/>
</dbReference>
<feature type="domain" description="Bacterial sugar transferase" evidence="9">
    <location>
        <begin position="263"/>
        <end position="443"/>
    </location>
</feature>
<evidence type="ECO:0000256" key="1">
    <source>
        <dbReference type="ARBA" id="ARBA00004141"/>
    </source>
</evidence>
<gene>
    <name evidence="10" type="ORF">H9742_11780</name>
</gene>
<evidence type="ECO:0000313" key="10">
    <source>
        <dbReference type="EMBL" id="HIW82173.1"/>
    </source>
</evidence>
<reference evidence="10" key="2">
    <citation type="submission" date="2021-04" db="EMBL/GenBank/DDBJ databases">
        <authorList>
            <person name="Gilroy R."/>
        </authorList>
    </citation>
    <scope>NUCLEOTIDE SEQUENCE</scope>
    <source>
        <strain evidence="10">CHK195-6426</strain>
    </source>
</reference>
<dbReference type="Proteomes" id="UP000824265">
    <property type="component" value="Unassembled WGS sequence"/>
</dbReference>
<dbReference type="PANTHER" id="PTHR30576">
    <property type="entry name" value="COLANIC BIOSYNTHESIS UDP-GLUCOSE LIPID CARRIER TRANSFERASE"/>
    <property type="match status" value="1"/>
</dbReference>
<feature type="transmembrane region" description="Helical" evidence="8">
    <location>
        <begin position="113"/>
        <end position="136"/>
    </location>
</feature>
<feature type="transmembrane region" description="Helical" evidence="8">
    <location>
        <begin position="265"/>
        <end position="289"/>
    </location>
</feature>
<accession>A0A9D1R621</accession>
<comment type="subcellular location">
    <subcellularLocation>
        <location evidence="1">Membrane</location>
        <topology evidence="1">Multi-pass membrane protein</topology>
    </subcellularLocation>
</comment>
<evidence type="ECO:0000256" key="3">
    <source>
        <dbReference type="ARBA" id="ARBA00022679"/>
    </source>
</evidence>
<evidence type="ECO:0000256" key="4">
    <source>
        <dbReference type="ARBA" id="ARBA00022692"/>
    </source>
</evidence>
<evidence type="ECO:0000313" key="11">
    <source>
        <dbReference type="Proteomes" id="UP000824265"/>
    </source>
</evidence>
<dbReference type="PANTHER" id="PTHR30576:SF0">
    <property type="entry name" value="UNDECAPRENYL-PHOSPHATE N-ACETYLGALACTOSAMINYL 1-PHOSPHATE TRANSFERASE-RELATED"/>
    <property type="match status" value="1"/>
</dbReference>
<evidence type="ECO:0000256" key="5">
    <source>
        <dbReference type="ARBA" id="ARBA00022989"/>
    </source>
</evidence>
<keyword evidence="5 8" id="KW-1133">Transmembrane helix</keyword>
<dbReference type="EMBL" id="DXGH01000065">
    <property type="protein sequence ID" value="HIW82173.1"/>
    <property type="molecule type" value="Genomic_DNA"/>
</dbReference>